<evidence type="ECO:0008006" key="4">
    <source>
        <dbReference type="Google" id="ProtNLM"/>
    </source>
</evidence>
<feature type="transmembrane region" description="Helical" evidence="1">
    <location>
        <begin position="191"/>
        <end position="211"/>
    </location>
</feature>
<keyword evidence="1" id="KW-0472">Membrane</keyword>
<dbReference type="InterPro" id="IPR009495">
    <property type="entry name" value="NrsF"/>
</dbReference>
<dbReference type="AlphaFoldDB" id="A0A1G7QPW7"/>
<evidence type="ECO:0000256" key="1">
    <source>
        <dbReference type="SAM" id="Phobius"/>
    </source>
</evidence>
<reference evidence="2 3" key="1">
    <citation type="submission" date="2016-10" db="EMBL/GenBank/DDBJ databases">
        <authorList>
            <person name="de Groot N.N."/>
        </authorList>
    </citation>
    <scope>NUCLEOTIDE SEQUENCE [LARGE SCALE GENOMIC DNA]</scope>
    <source>
        <strain evidence="3">DSM 938 / 37b4</strain>
    </source>
</reference>
<feature type="transmembrane region" description="Helical" evidence="1">
    <location>
        <begin position="61"/>
        <end position="80"/>
    </location>
</feature>
<dbReference type="Proteomes" id="UP000183812">
    <property type="component" value="Unassembled WGS sequence"/>
</dbReference>
<feature type="transmembrane region" description="Helical" evidence="1">
    <location>
        <begin position="159"/>
        <end position="179"/>
    </location>
</feature>
<evidence type="ECO:0000313" key="2">
    <source>
        <dbReference type="EMBL" id="SDG00514.1"/>
    </source>
</evidence>
<organism evidence="2 3">
    <name type="scientific">Rhodobacter capsulatus</name>
    <name type="common">Rhodopseudomonas capsulata</name>
    <dbReference type="NCBI Taxonomy" id="1061"/>
    <lineage>
        <taxon>Bacteria</taxon>
        <taxon>Pseudomonadati</taxon>
        <taxon>Pseudomonadota</taxon>
        <taxon>Alphaproteobacteria</taxon>
        <taxon>Rhodobacterales</taxon>
        <taxon>Rhodobacter group</taxon>
        <taxon>Rhodobacter</taxon>
    </lineage>
</organism>
<feature type="transmembrane region" description="Helical" evidence="1">
    <location>
        <begin position="92"/>
        <end position="111"/>
    </location>
</feature>
<accession>A0A1G7QPW7</accession>
<keyword evidence="1" id="KW-0812">Transmembrane</keyword>
<feature type="transmembrane region" description="Helical" evidence="1">
    <location>
        <begin position="28"/>
        <end position="49"/>
    </location>
</feature>
<name>A0A1G7QPW7_RHOCA</name>
<dbReference type="OrthoDB" id="7764375at2"/>
<sequence length="213" mass="21736">MTTPDQTNAFIDRLAAAPAPAPLRPARVIGLALAGLAAGLAVLYATLGLREGLLDTLSTPVVAAKTLVPLLLGLLALWATFASTRPAARIPLWPLAAPLALALGLFVARALTTAPDRLQTELLGQTAGACLLSITSLSLLPLGLGLAALRPGASTRPRLTGALAGLSVGAFAVAGYSLHCPEDSPMFYVTWYGGGIALCAALGAVAGRRLLRW</sequence>
<protein>
    <recommendedName>
        <fullName evidence="4">DUF1109 domain-containing protein</fullName>
    </recommendedName>
</protein>
<evidence type="ECO:0000313" key="3">
    <source>
        <dbReference type="Proteomes" id="UP000183812"/>
    </source>
</evidence>
<feature type="transmembrane region" description="Helical" evidence="1">
    <location>
        <begin position="123"/>
        <end position="147"/>
    </location>
</feature>
<gene>
    <name evidence="2" type="ORF">SAMN04244550_03247</name>
</gene>
<proteinExistence type="predicted"/>
<dbReference type="Pfam" id="PF06532">
    <property type="entry name" value="NrsF"/>
    <property type="match status" value="1"/>
</dbReference>
<dbReference type="EMBL" id="FNAY01000025">
    <property type="protein sequence ID" value="SDG00514.1"/>
    <property type="molecule type" value="Genomic_DNA"/>
</dbReference>
<dbReference type="RefSeq" id="WP_074555882.1">
    <property type="nucleotide sequence ID" value="NZ_CP119563.1"/>
</dbReference>
<keyword evidence="1" id="KW-1133">Transmembrane helix</keyword>